<gene>
    <name evidence="2" type="ORF">ETSY1_43540</name>
</gene>
<protein>
    <recommendedName>
        <fullName evidence="4">General secretion pathway GspH domain-containing protein</fullName>
    </recommendedName>
</protein>
<keyword evidence="1" id="KW-1133">Transmembrane helix</keyword>
<evidence type="ECO:0000313" key="3">
    <source>
        <dbReference type="Proteomes" id="UP000019141"/>
    </source>
</evidence>
<evidence type="ECO:0008006" key="4">
    <source>
        <dbReference type="Google" id="ProtNLM"/>
    </source>
</evidence>
<keyword evidence="1" id="KW-0812">Transmembrane</keyword>
<evidence type="ECO:0000256" key="1">
    <source>
        <dbReference type="SAM" id="Phobius"/>
    </source>
</evidence>
<comment type="caution">
    <text evidence="2">The sequence shown here is derived from an EMBL/GenBank/DDBJ whole genome shotgun (WGS) entry which is preliminary data.</text>
</comment>
<sequence length="94" mass="11000">MKKDMRHIRRQQGFTLLDIMLVLIIFVLLATLSLPSYGDLLSRNRLNAATVQVMSDLMLARKRALSQQHSVRVIFDSPQSYRIWNGSLRRFLRI</sequence>
<reference evidence="2 3" key="1">
    <citation type="journal article" date="2014" name="Nature">
        <title>An environmental bacterial taxon with a large and distinct metabolic repertoire.</title>
        <authorList>
            <person name="Wilson M.C."/>
            <person name="Mori T."/>
            <person name="Ruckert C."/>
            <person name="Uria A.R."/>
            <person name="Helf M.J."/>
            <person name="Takada K."/>
            <person name="Gernert C."/>
            <person name="Steffens U.A."/>
            <person name="Heycke N."/>
            <person name="Schmitt S."/>
            <person name="Rinke C."/>
            <person name="Helfrich E.J."/>
            <person name="Brachmann A.O."/>
            <person name="Gurgui C."/>
            <person name="Wakimoto T."/>
            <person name="Kracht M."/>
            <person name="Crusemann M."/>
            <person name="Hentschel U."/>
            <person name="Abe I."/>
            <person name="Matsunaga S."/>
            <person name="Kalinowski J."/>
            <person name="Takeyama H."/>
            <person name="Piel J."/>
        </authorList>
    </citation>
    <scope>NUCLEOTIDE SEQUENCE [LARGE SCALE GENOMIC DNA]</scope>
    <source>
        <strain evidence="3">TSY1</strain>
    </source>
</reference>
<proteinExistence type="predicted"/>
<dbReference type="Proteomes" id="UP000019141">
    <property type="component" value="Unassembled WGS sequence"/>
</dbReference>
<dbReference type="InterPro" id="IPR045584">
    <property type="entry name" value="Pilin-like"/>
</dbReference>
<dbReference type="HOGENOM" id="CLU_2380852_0_0_7"/>
<dbReference type="EMBL" id="AZHW01001475">
    <property type="protein sequence ID" value="ETW92461.1"/>
    <property type="molecule type" value="Genomic_DNA"/>
</dbReference>
<dbReference type="Gene3D" id="3.30.700.10">
    <property type="entry name" value="Glycoprotein, Type 4 Pilin"/>
    <property type="match status" value="1"/>
</dbReference>
<dbReference type="AlphaFoldDB" id="W4L555"/>
<dbReference type="SUPFAM" id="SSF54523">
    <property type="entry name" value="Pili subunits"/>
    <property type="match status" value="1"/>
</dbReference>
<keyword evidence="1" id="KW-0472">Membrane</keyword>
<organism evidence="2 3">
    <name type="scientific">Entotheonella factor</name>
    <dbReference type="NCBI Taxonomy" id="1429438"/>
    <lineage>
        <taxon>Bacteria</taxon>
        <taxon>Pseudomonadati</taxon>
        <taxon>Nitrospinota/Tectimicrobiota group</taxon>
        <taxon>Candidatus Tectimicrobiota</taxon>
        <taxon>Candidatus Entotheonellia</taxon>
        <taxon>Candidatus Entotheonellales</taxon>
        <taxon>Candidatus Entotheonellaceae</taxon>
        <taxon>Candidatus Entotheonella</taxon>
    </lineage>
</organism>
<feature type="transmembrane region" description="Helical" evidence="1">
    <location>
        <begin position="12"/>
        <end position="34"/>
    </location>
</feature>
<keyword evidence="3" id="KW-1185">Reference proteome</keyword>
<name>W4L555_ENTF1</name>
<accession>W4L555</accession>
<evidence type="ECO:0000313" key="2">
    <source>
        <dbReference type="EMBL" id="ETW92461.1"/>
    </source>
</evidence>